<keyword evidence="2" id="KW-1185">Reference proteome</keyword>
<proteinExistence type="predicted"/>
<dbReference type="AlphaFoldDB" id="A0A6G1KCI5"/>
<gene>
    <name evidence="1" type="ORF">K504DRAFT_263572</name>
</gene>
<reference evidence="1" key="1">
    <citation type="journal article" date="2020" name="Stud. Mycol.">
        <title>101 Dothideomycetes genomes: a test case for predicting lifestyles and emergence of pathogens.</title>
        <authorList>
            <person name="Haridas S."/>
            <person name="Albert R."/>
            <person name="Binder M."/>
            <person name="Bloem J."/>
            <person name="Labutti K."/>
            <person name="Salamov A."/>
            <person name="Andreopoulos B."/>
            <person name="Baker S."/>
            <person name="Barry K."/>
            <person name="Bills G."/>
            <person name="Bluhm B."/>
            <person name="Cannon C."/>
            <person name="Castanera R."/>
            <person name="Culley D."/>
            <person name="Daum C."/>
            <person name="Ezra D."/>
            <person name="Gonzalez J."/>
            <person name="Henrissat B."/>
            <person name="Kuo A."/>
            <person name="Liang C."/>
            <person name="Lipzen A."/>
            <person name="Lutzoni F."/>
            <person name="Magnuson J."/>
            <person name="Mondo S."/>
            <person name="Nolan M."/>
            <person name="Ohm R."/>
            <person name="Pangilinan J."/>
            <person name="Park H.-J."/>
            <person name="Ramirez L."/>
            <person name="Alfaro M."/>
            <person name="Sun H."/>
            <person name="Tritt A."/>
            <person name="Yoshinaga Y."/>
            <person name="Zwiers L.-H."/>
            <person name="Turgeon B."/>
            <person name="Goodwin S."/>
            <person name="Spatafora J."/>
            <person name="Crous P."/>
            <person name="Grigoriev I."/>
        </authorList>
    </citation>
    <scope>NUCLEOTIDE SEQUENCE</scope>
    <source>
        <strain evidence="1">CBS 279.74</strain>
    </source>
</reference>
<organism evidence="1 2">
    <name type="scientific">Pleomassaria siparia CBS 279.74</name>
    <dbReference type="NCBI Taxonomy" id="1314801"/>
    <lineage>
        <taxon>Eukaryota</taxon>
        <taxon>Fungi</taxon>
        <taxon>Dikarya</taxon>
        <taxon>Ascomycota</taxon>
        <taxon>Pezizomycotina</taxon>
        <taxon>Dothideomycetes</taxon>
        <taxon>Pleosporomycetidae</taxon>
        <taxon>Pleosporales</taxon>
        <taxon>Pleomassariaceae</taxon>
        <taxon>Pleomassaria</taxon>
    </lineage>
</organism>
<sequence>MPADASFKRIRLMSAFTTFSFDSMARYALQYSGRSTTILALLLYLALRPLSSSGTADCFRRFEWQVFKESVFPREQIWHVQNDVLRFFFCWPGDWTCFFFTVQSCHEARWSPLCGRYQLWDLFTLQIAMATLE</sequence>
<protein>
    <submittedName>
        <fullName evidence="1">Uncharacterized protein</fullName>
    </submittedName>
</protein>
<evidence type="ECO:0000313" key="2">
    <source>
        <dbReference type="Proteomes" id="UP000799428"/>
    </source>
</evidence>
<evidence type="ECO:0000313" key="1">
    <source>
        <dbReference type="EMBL" id="KAF2710490.1"/>
    </source>
</evidence>
<dbReference type="EMBL" id="MU005769">
    <property type="protein sequence ID" value="KAF2710490.1"/>
    <property type="molecule type" value="Genomic_DNA"/>
</dbReference>
<dbReference type="Proteomes" id="UP000799428">
    <property type="component" value="Unassembled WGS sequence"/>
</dbReference>
<accession>A0A6G1KCI5</accession>
<name>A0A6G1KCI5_9PLEO</name>